<dbReference type="Proteomes" id="UP000243459">
    <property type="component" value="Chromosome 1"/>
</dbReference>
<dbReference type="FunFam" id="1.20.58.2010:FF:000001">
    <property type="entry name" value="Rop guanine nucleotide exchange factor 14"/>
    <property type="match status" value="1"/>
</dbReference>
<evidence type="ECO:0000313" key="6">
    <source>
        <dbReference type="Proteomes" id="UP000243459"/>
    </source>
</evidence>
<sequence length="568" mass="62379">MGSVTSEDASDRCGSYSPSADVSESETSSEFSVRRFSGGGRGGGCGGASSSMASSPMKTARAAMAMMADADVVFWEGKIEKRETEFNEVEMMKERFAKLLLGEDMSGGGKGVCTALAISNAITNLSATVFGELWRLEPLAPQKKAMWLREMDWLVCVSDSIVELIPSIQEFPGGGTFEVMVSHPRSDLHMNLPALKKLDAMLLGMLDGFRDTEFWYVDRGILIADADEDGSGAYPSSSFGRPSLRQEEKWWLPCPRVPPNGLSEEARKKLQQCRDCASQILKAAMAINSGVLAEMEIPDAYLVNLPKSGKSCLGEIIYRYITADQFSPECLLDCLDLSSEHDTLEIANRVEAAIHIWMMKHQKRHPLHSKAKKSWSGKVKGLVSYAGSTHFLAQRARSLLQSLRRQYPGLPQTVLDMNKIQYNKDVGQSILESYSRVMESLAFNIMARLDDVIYVDDAMKRSVAAEAVSLFNRGGGFGGLPLQKRISPSPFSIQNTPYASPFATPTFCASTPVTLSPGRSHSTLSKENIGLRQNMKLIKPVSDDVERVWSYTGNLSARKDAGDAPERD</sequence>
<organism evidence="5 6">
    <name type="scientific">Asparagus officinalis</name>
    <name type="common">Garden asparagus</name>
    <dbReference type="NCBI Taxonomy" id="4686"/>
    <lineage>
        <taxon>Eukaryota</taxon>
        <taxon>Viridiplantae</taxon>
        <taxon>Streptophyta</taxon>
        <taxon>Embryophyta</taxon>
        <taxon>Tracheophyta</taxon>
        <taxon>Spermatophyta</taxon>
        <taxon>Magnoliopsida</taxon>
        <taxon>Liliopsida</taxon>
        <taxon>Asparagales</taxon>
        <taxon>Asparagaceae</taxon>
        <taxon>Asparagoideae</taxon>
        <taxon>Asparagus</taxon>
    </lineage>
</organism>
<dbReference type="PROSITE" id="PS51334">
    <property type="entry name" value="PRONE"/>
    <property type="match status" value="1"/>
</dbReference>
<reference evidence="6" key="1">
    <citation type="journal article" date="2017" name="Nat. Commun.">
        <title>The asparagus genome sheds light on the origin and evolution of a young Y chromosome.</title>
        <authorList>
            <person name="Harkess A."/>
            <person name="Zhou J."/>
            <person name="Xu C."/>
            <person name="Bowers J.E."/>
            <person name="Van der Hulst R."/>
            <person name="Ayyampalayam S."/>
            <person name="Mercati F."/>
            <person name="Riccardi P."/>
            <person name="McKain M.R."/>
            <person name="Kakrana A."/>
            <person name="Tang H."/>
            <person name="Ray J."/>
            <person name="Groenendijk J."/>
            <person name="Arikit S."/>
            <person name="Mathioni S.M."/>
            <person name="Nakano M."/>
            <person name="Shan H."/>
            <person name="Telgmann-Rauber A."/>
            <person name="Kanno A."/>
            <person name="Yue Z."/>
            <person name="Chen H."/>
            <person name="Li W."/>
            <person name="Chen Y."/>
            <person name="Xu X."/>
            <person name="Zhang Y."/>
            <person name="Luo S."/>
            <person name="Chen H."/>
            <person name="Gao J."/>
            <person name="Mao Z."/>
            <person name="Pires J.C."/>
            <person name="Luo M."/>
            <person name="Kudrna D."/>
            <person name="Wing R.A."/>
            <person name="Meyers B.C."/>
            <person name="Yi K."/>
            <person name="Kong H."/>
            <person name="Lavrijsen P."/>
            <person name="Sunseri F."/>
            <person name="Falavigna A."/>
            <person name="Ye Y."/>
            <person name="Leebens-Mack J.H."/>
            <person name="Chen G."/>
        </authorList>
    </citation>
    <scope>NUCLEOTIDE SEQUENCE [LARGE SCALE GENOMIC DNA]</scope>
    <source>
        <strain evidence="6">cv. DH0086</strain>
    </source>
</reference>
<dbReference type="PANTHER" id="PTHR33101:SF6">
    <property type="entry name" value="ROP GUANINE NUCLEOTIDE EXCHANGE FACTOR 1"/>
    <property type="match status" value="1"/>
</dbReference>
<dbReference type="FunFam" id="1.20.58.2010:FF:000004">
    <property type="entry name" value="Rop guanine nucleotide exchange factor 1"/>
    <property type="match status" value="1"/>
</dbReference>
<dbReference type="InterPro" id="IPR005512">
    <property type="entry name" value="PRONE_dom"/>
</dbReference>
<keyword evidence="6" id="KW-1185">Reference proteome</keyword>
<evidence type="ECO:0000256" key="2">
    <source>
        <dbReference type="PROSITE-ProRule" id="PRU00663"/>
    </source>
</evidence>
<evidence type="ECO:0000256" key="1">
    <source>
        <dbReference type="ARBA" id="ARBA00022658"/>
    </source>
</evidence>
<dbReference type="InterPro" id="IPR038937">
    <property type="entry name" value="RopGEF"/>
</dbReference>
<name>A0A5P1FT27_ASPOF</name>
<gene>
    <name evidence="5" type="ORF">A4U43_C01F11210</name>
</gene>
<dbReference type="PANTHER" id="PTHR33101">
    <property type="entry name" value="ROP GUANINE NUCLEOTIDE EXCHANGE FACTOR 1"/>
    <property type="match status" value="1"/>
</dbReference>
<evidence type="ECO:0000256" key="3">
    <source>
        <dbReference type="SAM" id="MobiDB-lite"/>
    </source>
</evidence>
<dbReference type="Gramene" id="ONK79871">
    <property type="protein sequence ID" value="ONK79871"/>
    <property type="gene ID" value="A4U43_C01F11210"/>
</dbReference>
<accession>A0A5P1FT27</accession>
<feature type="compositionally biased region" description="Low complexity" evidence="3">
    <location>
        <begin position="25"/>
        <end position="36"/>
    </location>
</feature>
<keyword evidence="1 2" id="KW-0344">Guanine-nucleotide releasing factor</keyword>
<evidence type="ECO:0000313" key="5">
    <source>
        <dbReference type="EMBL" id="ONK79871.1"/>
    </source>
</evidence>
<feature type="domain" description="PRONE" evidence="4">
    <location>
        <begin position="79"/>
        <end position="466"/>
    </location>
</feature>
<dbReference type="Gene3D" id="1.20.58.2010">
    <property type="entry name" value="PRONE domain, subdomain 1"/>
    <property type="match status" value="2"/>
</dbReference>
<dbReference type="Pfam" id="PF03759">
    <property type="entry name" value="PRONE"/>
    <property type="match status" value="1"/>
</dbReference>
<dbReference type="EMBL" id="CM007381">
    <property type="protein sequence ID" value="ONK79871.1"/>
    <property type="molecule type" value="Genomic_DNA"/>
</dbReference>
<proteinExistence type="predicted"/>
<dbReference type="GO" id="GO:0005886">
    <property type="term" value="C:plasma membrane"/>
    <property type="evidence" value="ECO:0007669"/>
    <property type="project" value="UniProtKB-ARBA"/>
</dbReference>
<protein>
    <recommendedName>
        <fullName evidence="4">PRONE domain-containing protein</fullName>
    </recommendedName>
</protein>
<dbReference type="OrthoDB" id="1053009at2759"/>
<feature type="region of interest" description="Disordered" evidence="3">
    <location>
        <begin position="1"/>
        <end position="53"/>
    </location>
</feature>
<feature type="compositionally biased region" description="Gly residues" evidence="3">
    <location>
        <begin position="37"/>
        <end position="47"/>
    </location>
</feature>
<dbReference type="AlphaFoldDB" id="A0A5P1FT27"/>
<dbReference type="OMA" id="IPRAYME"/>
<evidence type="ECO:0000259" key="4">
    <source>
        <dbReference type="PROSITE" id="PS51334"/>
    </source>
</evidence>
<dbReference type="GO" id="GO:0005085">
    <property type="term" value="F:guanyl-nucleotide exchange factor activity"/>
    <property type="evidence" value="ECO:0007669"/>
    <property type="project" value="UniProtKB-UniRule"/>
</dbReference>